<proteinExistence type="predicted"/>
<name>A0ACC0D4F5_9PEZI</name>
<accession>A0ACC0D4F5</accession>
<comment type="caution">
    <text evidence="1">The sequence shown here is derived from an EMBL/GenBank/DDBJ whole genome shotgun (WGS) entry which is preliminary data.</text>
</comment>
<sequence length="522" mass="58559">MARPFHLGVAASHRLFDPSLQGLDILRDVIGRWASGLDITRLGSLAACVGAAPAAWRFLRAAWREVYGWVRQFFISSVTIPARDPLNRHVTNWIVANVVQHRSIRSFTARTQQAGAADRAALLKKTRRDVQYLPHFETVWFWHDGCLFVARRPSEGFNASAADPASDGIGGEELIIGCLGRSTEPIRRLIQNCQDYADKHSQYFVIIYSRDRYGMTWQPKSRKPIRRLETVHFDDRLKHELLADIRKYLDPKTKRLYQSRSMPYRRGYLFYGPPGTGKSSLSTALAGEFGLDLYEVRIPSVANDQDLEQMFQEIPPRCLVLLEDIDAIWVNREPLDDEKNGKARSNCTLSGLLNVLDGVGSPEGRIVIMTTNKPDRLDNALIRPGRIDMKVMLGNISPKSAEQMFLRMFMPDADGSLLPPSAEDKNTISEDGKPLIDHGRLRKLASEFAAQIPENTFTPSQLQGFFQLHLDDPIEAASHISSWVERELSGISSDDDIEIVGNGHANGHANGYANGYVNGHAR</sequence>
<protein>
    <submittedName>
        <fullName evidence="1">Mitochondrial chaperone BCS1</fullName>
    </submittedName>
</protein>
<organism evidence="1 2">
    <name type="scientific">Hypoxylon rubiginosum</name>
    <dbReference type="NCBI Taxonomy" id="110542"/>
    <lineage>
        <taxon>Eukaryota</taxon>
        <taxon>Fungi</taxon>
        <taxon>Dikarya</taxon>
        <taxon>Ascomycota</taxon>
        <taxon>Pezizomycotina</taxon>
        <taxon>Sordariomycetes</taxon>
        <taxon>Xylariomycetidae</taxon>
        <taxon>Xylariales</taxon>
        <taxon>Hypoxylaceae</taxon>
        <taxon>Hypoxylon</taxon>
    </lineage>
</organism>
<dbReference type="Proteomes" id="UP001497680">
    <property type="component" value="Unassembled WGS sequence"/>
</dbReference>
<reference evidence="1 2" key="1">
    <citation type="journal article" date="2022" name="New Phytol.">
        <title>Ecological generalism drives hyperdiversity of secondary metabolite gene clusters in xylarialean endophytes.</title>
        <authorList>
            <person name="Franco M.E.E."/>
            <person name="Wisecaver J.H."/>
            <person name="Arnold A.E."/>
            <person name="Ju Y.M."/>
            <person name="Slot J.C."/>
            <person name="Ahrendt S."/>
            <person name="Moore L.P."/>
            <person name="Eastman K.E."/>
            <person name="Scott K."/>
            <person name="Konkel Z."/>
            <person name="Mondo S.J."/>
            <person name="Kuo A."/>
            <person name="Hayes R.D."/>
            <person name="Haridas S."/>
            <person name="Andreopoulos B."/>
            <person name="Riley R."/>
            <person name="LaButti K."/>
            <person name="Pangilinan J."/>
            <person name="Lipzen A."/>
            <person name="Amirebrahimi M."/>
            <person name="Yan J."/>
            <person name="Adam C."/>
            <person name="Keymanesh K."/>
            <person name="Ng V."/>
            <person name="Louie K."/>
            <person name="Northen T."/>
            <person name="Drula E."/>
            <person name="Henrissat B."/>
            <person name="Hsieh H.M."/>
            <person name="Youens-Clark K."/>
            <person name="Lutzoni F."/>
            <person name="Miadlikowska J."/>
            <person name="Eastwood D.C."/>
            <person name="Hamelin R.C."/>
            <person name="Grigoriev I.V."/>
            <person name="U'Ren J.M."/>
        </authorList>
    </citation>
    <scope>NUCLEOTIDE SEQUENCE [LARGE SCALE GENOMIC DNA]</scope>
    <source>
        <strain evidence="1 2">ER1909</strain>
    </source>
</reference>
<evidence type="ECO:0000313" key="2">
    <source>
        <dbReference type="Proteomes" id="UP001497680"/>
    </source>
</evidence>
<evidence type="ECO:0000313" key="1">
    <source>
        <dbReference type="EMBL" id="KAI6087235.1"/>
    </source>
</evidence>
<dbReference type="EMBL" id="MU394309">
    <property type="protein sequence ID" value="KAI6087235.1"/>
    <property type="molecule type" value="Genomic_DNA"/>
</dbReference>
<gene>
    <name evidence="1" type="ORF">F4821DRAFT_236709</name>
</gene>
<keyword evidence="2" id="KW-1185">Reference proteome</keyword>